<feature type="repeat" description="ARM" evidence="1">
    <location>
        <begin position="725"/>
        <end position="766"/>
    </location>
</feature>
<dbReference type="WBParaSite" id="maker-uti_cns_0007605-snap-gene-0.2-mRNA-1">
    <property type="protein sequence ID" value="maker-uti_cns_0007605-snap-gene-0.2-mRNA-1"/>
    <property type="gene ID" value="maker-uti_cns_0007605-snap-gene-0.2"/>
</dbReference>
<dbReference type="InterPro" id="IPR038905">
    <property type="entry name" value="ARMC2"/>
</dbReference>
<reference evidence="4" key="1">
    <citation type="submission" date="2016-11" db="UniProtKB">
        <authorList>
            <consortium name="WormBaseParasite"/>
        </authorList>
    </citation>
    <scope>IDENTIFICATION</scope>
</reference>
<dbReference type="InterPro" id="IPR000225">
    <property type="entry name" value="Armadillo"/>
</dbReference>
<dbReference type="SUPFAM" id="SSF48371">
    <property type="entry name" value="ARM repeat"/>
    <property type="match status" value="2"/>
</dbReference>
<keyword evidence="3" id="KW-1185">Reference proteome</keyword>
<dbReference type="PANTHER" id="PTHR21356">
    <property type="entry name" value="ARMADILLO REPEAT CONTAINING 2"/>
    <property type="match status" value="1"/>
</dbReference>
<evidence type="ECO:0000256" key="2">
    <source>
        <dbReference type="SAM" id="MobiDB-lite"/>
    </source>
</evidence>
<sequence length="875" mass="93970">MRLIGAEKSDKGLKNRLRFETPLMALNVATKTTAFNAKGRQSAKPAKPSPMSSSRKSKAQEKPFYEAPESRPTSAQIIEETRTWLREVKTKRPFTPRDGERSLFASRQVSADFSEIGAGVAAPVGRPPSAVSLGGRQFESESRPVSGSAVATRLSPIRAGSAGSGSGSGAEASGGLPPKPPSAERRRPRGSASEQQRSSQQPHRSSAGSRVQRNGSVGELPAEDSAAGDPGRRRDSAPQPPAMSEDAETEWFNKTLAPAVDLLSVAEQTPESADNTLELVRHLHSELQAAGMLGRNCRRHRSRILRAVFRLLDWPQPRLQLALAGLCLDMRVSAGNLACVAKLLFRVAKLEANDALFLAQPGLLAGISDTLAGADPAASHEALVYLAGALKFLTGGAAGVSRELLRSGCFEALTTCLGRAVEWNRQTGGRAAESLAHVLVQVLGSLRNLAEQPGTRQQFVATPACLAGVCAAMQQYPADYELQLNASRLLSKLSQHADVCAALCSNDDGGGGVGSSGQSALLPSAARELLARHRSREDLVLRLAFVLGNLAGRAEEARTAMFPDKPALDSVLAVLKFYQQESEAAAAAAASGEASQPAPRRDPGKVRDCLVKLVRLLANAAISAEVGRMCAGSRTCLRLLVTFVESKSIADNRELVSNSVAAINNLTYYMSTELASDMPERMLRVAQALSLLIQRADTDLLVEAIRPFGNLSREKAVRDWIVTSRIDEVLITLLDSSHEAVYSAAGILLNLVADPDKRQVLKKDGGVEKLISALTDLGQSDWQLACVICQALWNFTEGMTSCADSFGSEQTAQELISCLELFTDEEAVEESNRLAAGSDEDTFQHLQDVWESDFAYIGTHLLKRLRRHQSQFEPL</sequence>
<accession>A0A1I8HSM5</accession>
<evidence type="ECO:0000256" key="1">
    <source>
        <dbReference type="PROSITE-ProRule" id="PRU00259"/>
    </source>
</evidence>
<dbReference type="PANTHER" id="PTHR21356:SF1">
    <property type="entry name" value="ARMADILLO REPEAT-CONTAINING PROTEIN 2"/>
    <property type="match status" value="1"/>
</dbReference>
<protein>
    <submittedName>
        <fullName evidence="4">Armadillo repeat-containing protein 2</fullName>
    </submittedName>
</protein>
<evidence type="ECO:0000313" key="4">
    <source>
        <dbReference type="WBParaSite" id="maker-uti_cns_0007605-snap-gene-0.2-mRNA-1"/>
    </source>
</evidence>
<dbReference type="Proteomes" id="UP000095280">
    <property type="component" value="Unplaced"/>
</dbReference>
<feature type="compositionally biased region" description="Low complexity" evidence="2">
    <location>
        <begin position="42"/>
        <end position="54"/>
    </location>
</feature>
<dbReference type="AlphaFoldDB" id="A0A1I8HSM5"/>
<dbReference type="InterPro" id="IPR011989">
    <property type="entry name" value="ARM-like"/>
</dbReference>
<organism evidence="3 4">
    <name type="scientific">Macrostomum lignano</name>
    <dbReference type="NCBI Taxonomy" id="282301"/>
    <lineage>
        <taxon>Eukaryota</taxon>
        <taxon>Metazoa</taxon>
        <taxon>Spiralia</taxon>
        <taxon>Lophotrochozoa</taxon>
        <taxon>Platyhelminthes</taxon>
        <taxon>Rhabditophora</taxon>
        <taxon>Macrostomorpha</taxon>
        <taxon>Macrostomida</taxon>
        <taxon>Macrostomidae</taxon>
        <taxon>Macrostomum</taxon>
    </lineage>
</organism>
<dbReference type="InterPro" id="IPR016024">
    <property type="entry name" value="ARM-type_fold"/>
</dbReference>
<feature type="region of interest" description="Disordered" evidence="2">
    <location>
        <begin position="119"/>
        <end position="247"/>
    </location>
</feature>
<feature type="compositionally biased region" description="Low complexity" evidence="2">
    <location>
        <begin position="193"/>
        <end position="206"/>
    </location>
</feature>
<dbReference type="PROSITE" id="PS50176">
    <property type="entry name" value="ARM_REPEAT"/>
    <property type="match status" value="1"/>
</dbReference>
<dbReference type="GO" id="GO:0044782">
    <property type="term" value="P:cilium organization"/>
    <property type="evidence" value="ECO:0007669"/>
    <property type="project" value="TreeGrafter"/>
</dbReference>
<proteinExistence type="predicted"/>
<feature type="region of interest" description="Disordered" evidence="2">
    <location>
        <begin position="32"/>
        <end position="77"/>
    </location>
</feature>
<name>A0A1I8HSM5_9PLAT</name>
<evidence type="ECO:0000313" key="3">
    <source>
        <dbReference type="Proteomes" id="UP000095280"/>
    </source>
</evidence>
<dbReference type="Gene3D" id="1.25.10.10">
    <property type="entry name" value="Leucine-rich Repeat Variant"/>
    <property type="match status" value="2"/>
</dbReference>